<evidence type="ECO:0000259" key="7">
    <source>
        <dbReference type="Pfam" id="PF02769"/>
    </source>
</evidence>
<dbReference type="InterPro" id="IPR036921">
    <property type="entry name" value="PurM-like_N_sf"/>
</dbReference>
<evidence type="ECO:0000256" key="4">
    <source>
        <dbReference type="ARBA" id="ARBA00022840"/>
    </source>
</evidence>
<dbReference type="CDD" id="cd02195">
    <property type="entry name" value="SelD"/>
    <property type="match status" value="1"/>
</dbReference>
<accession>A0AB36ZUK4</accession>
<protein>
    <submittedName>
        <fullName evidence="8">Selenophosphate synthase</fullName>
    </submittedName>
</protein>
<dbReference type="PIRSF" id="PIRSF036407">
    <property type="entry name" value="Selenphspht_syn"/>
    <property type="match status" value="1"/>
</dbReference>
<dbReference type="Pfam" id="PF02769">
    <property type="entry name" value="AIRS_C"/>
    <property type="match status" value="1"/>
</dbReference>
<name>A0AB36ZUK4_9BACT</name>
<evidence type="ECO:0000256" key="3">
    <source>
        <dbReference type="ARBA" id="ARBA00022777"/>
    </source>
</evidence>
<dbReference type="Proteomes" id="UP000239861">
    <property type="component" value="Unassembled WGS sequence"/>
</dbReference>
<feature type="domain" description="PurM-like C-terminal" evidence="7">
    <location>
        <begin position="147"/>
        <end position="325"/>
    </location>
</feature>
<evidence type="ECO:0000313" key="9">
    <source>
        <dbReference type="Proteomes" id="UP000239861"/>
    </source>
</evidence>
<dbReference type="PANTHER" id="PTHR10256:SF0">
    <property type="entry name" value="INACTIVE SELENIDE, WATER DIKINASE-LIKE PROTEIN-RELATED"/>
    <property type="match status" value="1"/>
</dbReference>
<dbReference type="SUPFAM" id="SSF55326">
    <property type="entry name" value="PurM N-terminal domain-like"/>
    <property type="match status" value="1"/>
</dbReference>
<keyword evidence="5" id="KW-0711">Selenium</keyword>
<reference evidence="8 9" key="1">
    <citation type="submission" date="2018-02" db="EMBL/GenBank/DDBJ databases">
        <title>Subsurface microbial communities from deep shales in Ohio and West Virginia, USA.</title>
        <authorList>
            <person name="Wrighton K."/>
        </authorList>
    </citation>
    <scope>NUCLEOTIDE SEQUENCE [LARGE SCALE GENOMIC DNA]</scope>
    <source>
        <strain evidence="8 9">MARC-MIP3H16</strain>
    </source>
</reference>
<dbReference type="InterPro" id="IPR016188">
    <property type="entry name" value="PurM-like_N"/>
</dbReference>
<evidence type="ECO:0000256" key="5">
    <source>
        <dbReference type="ARBA" id="ARBA00023266"/>
    </source>
</evidence>
<keyword evidence="2" id="KW-0547">Nucleotide-binding</keyword>
<dbReference type="Gene3D" id="3.30.1330.10">
    <property type="entry name" value="PurM-like, N-terminal domain"/>
    <property type="match status" value="1"/>
</dbReference>
<proteinExistence type="predicted"/>
<dbReference type="GO" id="GO:0005737">
    <property type="term" value="C:cytoplasm"/>
    <property type="evidence" value="ECO:0007669"/>
    <property type="project" value="TreeGrafter"/>
</dbReference>
<gene>
    <name evidence="8" type="ORF">B0F89_12521</name>
</gene>
<dbReference type="InterPro" id="IPR010918">
    <property type="entry name" value="PurM-like_C_dom"/>
</dbReference>
<dbReference type="EMBL" id="PTIW01000025">
    <property type="protein sequence ID" value="PPK60268.1"/>
    <property type="molecule type" value="Genomic_DNA"/>
</dbReference>
<comment type="caution">
    <text evidence="8">The sequence shown here is derived from an EMBL/GenBank/DDBJ whole genome shotgun (WGS) entry which is preliminary data.</text>
</comment>
<evidence type="ECO:0000256" key="1">
    <source>
        <dbReference type="ARBA" id="ARBA00022679"/>
    </source>
</evidence>
<dbReference type="AlphaFoldDB" id="A0AB36ZUK4"/>
<dbReference type="GO" id="GO:0016260">
    <property type="term" value="P:selenocysteine biosynthetic process"/>
    <property type="evidence" value="ECO:0007669"/>
    <property type="project" value="TreeGrafter"/>
</dbReference>
<evidence type="ECO:0000259" key="6">
    <source>
        <dbReference type="Pfam" id="PF00586"/>
    </source>
</evidence>
<dbReference type="Pfam" id="PF00586">
    <property type="entry name" value="AIRS"/>
    <property type="match status" value="1"/>
</dbReference>
<dbReference type="InterPro" id="IPR004536">
    <property type="entry name" value="SPS/SelD"/>
</dbReference>
<dbReference type="InterPro" id="IPR036676">
    <property type="entry name" value="PurM-like_C_sf"/>
</dbReference>
<organism evidence="8 9">
    <name type="scientific">Malaciobacter marinus</name>
    <dbReference type="NCBI Taxonomy" id="505249"/>
    <lineage>
        <taxon>Bacteria</taxon>
        <taxon>Pseudomonadati</taxon>
        <taxon>Campylobacterota</taxon>
        <taxon>Epsilonproteobacteria</taxon>
        <taxon>Campylobacterales</taxon>
        <taxon>Arcobacteraceae</taxon>
        <taxon>Malaciobacter</taxon>
    </lineage>
</organism>
<dbReference type="Gene3D" id="3.90.650.10">
    <property type="entry name" value="PurM-like C-terminal domain"/>
    <property type="match status" value="1"/>
</dbReference>
<sequence>MGPGDLKQTICNLQPNDSRILVGFDTSEDASVYQINETQAIVQTLDFITPVVDDPYIYGQIAAANALSDVFAMGAEVKTALNIVGFDKKNLSTEALGEILNGGNEKIKECGGVLLGGHTIESPEMYYGLSVTGMVHPNEIIRNNTAKIGDVLVLTKPIGMGILTTAIKRDLLPMDMMKKCSEIMAALNYLPSKIMKKYRVSSCTDITGFGLLGHALECVNDLVTFSLDCKSIPVLNEVIELSEKDVVPGGTKKNLKYIEDKVTFMSSVANYCKLVLSDAQTSGGLLIAMNKDDAKEYIKEIEELTLGHACIIGEVIPKGTKDIIVH</sequence>
<evidence type="ECO:0000256" key="2">
    <source>
        <dbReference type="ARBA" id="ARBA00022741"/>
    </source>
</evidence>
<dbReference type="GO" id="GO:0004756">
    <property type="term" value="F:selenide, water dikinase activity"/>
    <property type="evidence" value="ECO:0007669"/>
    <property type="project" value="TreeGrafter"/>
</dbReference>
<dbReference type="PANTHER" id="PTHR10256">
    <property type="entry name" value="SELENIDE, WATER DIKINASE"/>
    <property type="match status" value="1"/>
</dbReference>
<keyword evidence="3" id="KW-0418">Kinase</keyword>
<dbReference type="GO" id="GO:0005524">
    <property type="term" value="F:ATP binding"/>
    <property type="evidence" value="ECO:0007669"/>
    <property type="project" value="UniProtKB-KW"/>
</dbReference>
<keyword evidence="4" id="KW-0067">ATP-binding</keyword>
<feature type="domain" description="PurM-like N-terminal" evidence="6">
    <location>
        <begin position="28"/>
        <end position="135"/>
    </location>
</feature>
<evidence type="ECO:0000313" key="8">
    <source>
        <dbReference type="EMBL" id="PPK60268.1"/>
    </source>
</evidence>
<dbReference type="SUPFAM" id="SSF56042">
    <property type="entry name" value="PurM C-terminal domain-like"/>
    <property type="match status" value="1"/>
</dbReference>
<keyword evidence="1" id="KW-0808">Transferase</keyword>
<dbReference type="NCBIfam" id="TIGR00476">
    <property type="entry name" value="selD"/>
    <property type="match status" value="1"/>
</dbReference>